<dbReference type="GO" id="GO:0004674">
    <property type="term" value="F:protein serine/threonine kinase activity"/>
    <property type="evidence" value="ECO:0007669"/>
    <property type="project" value="TreeGrafter"/>
</dbReference>
<dbReference type="GO" id="GO:0005524">
    <property type="term" value="F:ATP binding"/>
    <property type="evidence" value="ECO:0007669"/>
    <property type="project" value="InterPro"/>
</dbReference>
<dbReference type="SMART" id="SM00220">
    <property type="entry name" value="S_TKc"/>
    <property type="match status" value="1"/>
</dbReference>
<proteinExistence type="predicted"/>
<dbReference type="Proteomes" id="UP001201163">
    <property type="component" value="Unassembled WGS sequence"/>
</dbReference>
<feature type="domain" description="Protein kinase" evidence="2">
    <location>
        <begin position="480"/>
        <end position="737"/>
    </location>
</feature>
<evidence type="ECO:0000259" key="2">
    <source>
        <dbReference type="PROSITE" id="PS50011"/>
    </source>
</evidence>
<dbReference type="GO" id="GO:0005634">
    <property type="term" value="C:nucleus"/>
    <property type="evidence" value="ECO:0007669"/>
    <property type="project" value="TreeGrafter"/>
</dbReference>
<dbReference type="AlphaFoldDB" id="A0AAD4L810"/>
<protein>
    <recommendedName>
        <fullName evidence="2">Protein kinase domain-containing protein</fullName>
    </recommendedName>
</protein>
<dbReference type="CDD" id="cd00180">
    <property type="entry name" value="PKc"/>
    <property type="match status" value="1"/>
</dbReference>
<evidence type="ECO:0000256" key="1">
    <source>
        <dbReference type="SAM" id="MobiDB-lite"/>
    </source>
</evidence>
<name>A0AAD4L810_9AGAM</name>
<dbReference type="InterPro" id="IPR000719">
    <property type="entry name" value="Prot_kinase_dom"/>
</dbReference>
<dbReference type="PANTHER" id="PTHR44167:SF24">
    <property type="entry name" value="SERINE_THREONINE-PROTEIN KINASE CHK2"/>
    <property type="match status" value="1"/>
</dbReference>
<organism evidence="3 4">
    <name type="scientific">Lactarius akahatsu</name>
    <dbReference type="NCBI Taxonomy" id="416441"/>
    <lineage>
        <taxon>Eukaryota</taxon>
        <taxon>Fungi</taxon>
        <taxon>Dikarya</taxon>
        <taxon>Basidiomycota</taxon>
        <taxon>Agaricomycotina</taxon>
        <taxon>Agaricomycetes</taxon>
        <taxon>Russulales</taxon>
        <taxon>Russulaceae</taxon>
        <taxon>Lactarius</taxon>
    </lineage>
</organism>
<feature type="region of interest" description="Disordered" evidence="1">
    <location>
        <begin position="441"/>
        <end position="477"/>
    </location>
</feature>
<dbReference type="PROSITE" id="PS50011">
    <property type="entry name" value="PROTEIN_KINASE_DOM"/>
    <property type="match status" value="1"/>
</dbReference>
<sequence>MKIWLLLIDHNFQVIGDTFPVDSTDNDSVYDLKKKAKEERLGPSRADILPADLTVWRCIDPTTTFSDEDLDPQILKNQISEACSNKRVKELNVRARVAKLNISENEILVVKLPGQPVVTSDQVGSPIILQVDPEYEHCFLKAHSKGGFTEEDIQFNGIMDRDNDDRDAPEFVKKYKQMLARKRKVADNMRGTAADIVDGGDDYFDYSTANVSAVVVKQEVIHVGQISSLYFGEHWELRNDGNTRLFKECDANWLFFYTIALQIKSRPSSITPRLSVKLGQESWPFSLIIKVDELYHVYKPKSDFLVLKFDLPRMAVEVNSTLLGQSAVDHHRMMIQGASVVRFANTTLDTYKNEKNFVFVAIYISGNGQADRYLLYQKKGSNQVFRNLRTFVFENRGDRIAFALELYNFCSALADESDSGDTGIKVKKLATSVENFRNKHSLPAFTGKSKTGKSKRTANDDEEDQPKRRVRPKGGDEDAAEQLEAYGYQVVPDILETEGGTWELIDKLPPNIRTVYRQSDRNKTELIAKHLRKRSKELDILKYLHTIRPQSPHVISFIETIPSNTGGWLILPKLHSIRYQEVMDRRGVRGRDQLGRGLIDGLGYLHEHGIAHRDIKPDNPVCDDDLCLQIIDFDVAIEVQDENTEVDEYRGTRDWTALEMGEEDGPRAIYSPIKADRWSCGRVLLRHILVGKGDNRLSRFAERLMSTDPQWRPSVVGWSAVPLSDMGKVLTVRGKDS</sequence>
<evidence type="ECO:0000313" key="4">
    <source>
        <dbReference type="Proteomes" id="UP001201163"/>
    </source>
</evidence>
<dbReference type="SUPFAM" id="SSF56112">
    <property type="entry name" value="Protein kinase-like (PK-like)"/>
    <property type="match status" value="1"/>
</dbReference>
<dbReference type="InterPro" id="IPR011009">
    <property type="entry name" value="Kinase-like_dom_sf"/>
</dbReference>
<evidence type="ECO:0000313" key="3">
    <source>
        <dbReference type="EMBL" id="KAH8980862.1"/>
    </source>
</evidence>
<accession>A0AAD4L810</accession>
<dbReference type="Pfam" id="PF00069">
    <property type="entry name" value="Pkinase"/>
    <property type="match status" value="1"/>
</dbReference>
<dbReference type="EMBL" id="JAKELL010000127">
    <property type="protein sequence ID" value="KAH8980862.1"/>
    <property type="molecule type" value="Genomic_DNA"/>
</dbReference>
<keyword evidence="4" id="KW-1185">Reference proteome</keyword>
<dbReference type="Gene3D" id="1.10.510.10">
    <property type="entry name" value="Transferase(Phosphotransferase) domain 1"/>
    <property type="match status" value="1"/>
</dbReference>
<dbReference type="GO" id="GO:0044773">
    <property type="term" value="P:mitotic DNA damage checkpoint signaling"/>
    <property type="evidence" value="ECO:0007669"/>
    <property type="project" value="TreeGrafter"/>
</dbReference>
<comment type="caution">
    <text evidence="3">The sequence shown here is derived from an EMBL/GenBank/DDBJ whole genome shotgun (WGS) entry which is preliminary data.</text>
</comment>
<gene>
    <name evidence="3" type="ORF">EDB92DRAFT_2094229</name>
</gene>
<reference evidence="3" key="1">
    <citation type="submission" date="2022-01" db="EMBL/GenBank/DDBJ databases">
        <title>Comparative genomics reveals a dynamic genome evolution in the ectomycorrhizal milk-cap (Lactarius) mushrooms.</title>
        <authorList>
            <consortium name="DOE Joint Genome Institute"/>
            <person name="Lebreton A."/>
            <person name="Tang N."/>
            <person name="Kuo A."/>
            <person name="LaButti K."/>
            <person name="Drula E."/>
            <person name="Barry K."/>
            <person name="Clum A."/>
            <person name="Lipzen A."/>
            <person name="Mousain D."/>
            <person name="Ng V."/>
            <person name="Wang R."/>
            <person name="Wang X."/>
            <person name="Dai Y."/>
            <person name="Henrissat B."/>
            <person name="Grigoriev I.V."/>
            <person name="Guerin-Laguette A."/>
            <person name="Yu F."/>
            <person name="Martin F.M."/>
        </authorList>
    </citation>
    <scope>NUCLEOTIDE SEQUENCE</scope>
    <source>
        <strain evidence="3">QP</strain>
    </source>
</reference>
<dbReference type="PANTHER" id="PTHR44167">
    <property type="entry name" value="OVARIAN-SPECIFIC SERINE/THREONINE-PROTEIN KINASE LOK-RELATED"/>
    <property type="match status" value="1"/>
</dbReference>